<dbReference type="OrthoDB" id="411368at2"/>
<feature type="transmembrane region" description="Helical" evidence="1">
    <location>
        <begin position="99"/>
        <end position="124"/>
    </location>
</feature>
<dbReference type="EMBL" id="SORI01000001">
    <property type="protein sequence ID" value="TDY65117.1"/>
    <property type="molecule type" value="Genomic_DNA"/>
</dbReference>
<dbReference type="Pfam" id="PF07155">
    <property type="entry name" value="ECF-ribofla_trS"/>
    <property type="match status" value="1"/>
</dbReference>
<dbReference type="PANTHER" id="PTHR37815:SF3">
    <property type="entry name" value="UPF0397 PROTEIN SPR0429"/>
    <property type="match status" value="1"/>
</dbReference>
<dbReference type="GO" id="GO:0016020">
    <property type="term" value="C:membrane"/>
    <property type="evidence" value="ECO:0007669"/>
    <property type="project" value="InterPro"/>
</dbReference>
<reference evidence="2 3" key="1">
    <citation type="submission" date="2019-03" db="EMBL/GenBank/DDBJ databases">
        <title>Genomic Encyclopedia of Type Strains, Phase IV (KMG-IV): sequencing the most valuable type-strain genomes for metagenomic binning, comparative biology and taxonomic classification.</title>
        <authorList>
            <person name="Goeker M."/>
        </authorList>
    </citation>
    <scope>NUCLEOTIDE SEQUENCE [LARGE SCALE GENOMIC DNA]</scope>
    <source>
        <strain evidence="2 3">DSM 25964</strain>
    </source>
</reference>
<keyword evidence="1" id="KW-0472">Membrane</keyword>
<sequence length="163" mass="16451">MNATLSKKVALRGLLIAAVTGATMLSIPVPGFRLYFNFGEGIIYLAALLLGPAWGAAAGGIGASLADLVLGYPLWAPFTLIIKGAEGYVTGKLGKRSPLLGIAAGAAVMIAGYTTMAGVLYGWAAAPVELVTDLVQCGMGAALALAALKPLRKALSRSSGDGM</sequence>
<gene>
    <name evidence="2" type="ORF">C8D99_101267</name>
</gene>
<proteinExistence type="predicted"/>
<dbReference type="AlphaFoldDB" id="A0A4R8MKA7"/>
<protein>
    <submittedName>
        <fullName evidence="2">Putative membrane protein</fullName>
    </submittedName>
</protein>
<name>A0A4R8MKA7_9BACT</name>
<evidence type="ECO:0000313" key="2">
    <source>
        <dbReference type="EMBL" id="TDY65117.1"/>
    </source>
</evidence>
<dbReference type="Proteomes" id="UP000295066">
    <property type="component" value="Unassembled WGS sequence"/>
</dbReference>
<dbReference type="Gene3D" id="1.10.1760.20">
    <property type="match status" value="1"/>
</dbReference>
<feature type="transmembrane region" description="Helical" evidence="1">
    <location>
        <begin position="41"/>
        <end position="66"/>
    </location>
</feature>
<keyword evidence="1" id="KW-1133">Transmembrane helix</keyword>
<dbReference type="InterPro" id="IPR009825">
    <property type="entry name" value="ECF_substrate-spec-like"/>
</dbReference>
<comment type="caution">
    <text evidence="2">The sequence shown here is derived from an EMBL/GenBank/DDBJ whole genome shotgun (WGS) entry which is preliminary data.</text>
</comment>
<evidence type="ECO:0000256" key="1">
    <source>
        <dbReference type="SAM" id="Phobius"/>
    </source>
</evidence>
<dbReference type="RefSeq" id="WP_133955532.1">
    <property type="nucleotide sequence ID" value="NZ_SORI01000001.1"/>
</dbReference>
<keyword evidence="3" id="KW-1185">Reference proteome</keyword>
<accession>A0A4R8MKA7</accession>
<keyword evidence="1" id="KW-0812">Transmembrane</keyword>
<feature type="transmembrane region" description="Helical" evidence="1">
    <location>
        <begin position="9"/>
        <end position="29"/>
    </location>
</feature>
<evidence type="ECO:0000313" key="3">
    <source>
        <dbReference type="Proteomes" id="UP000295066"/>
    </source>
</evidence>
<dbReference type="PANTHER" id="PTHR37815">
    <property type="entry name" value="UPF0397 PROTEIN BC_2624-RELATED"/>
    <property type="match status" value="1"/>
</dbReference>
<organism evidence="2 3">
    <name type="scientific">Aminivibrio pyruvatiphilus</name>
    <dbReference type="NCBI Taxonomy" id="1005740"/>
    <lineage>
        <taxon>Bacteria</taxon>
        <taxon>Thermotogati</taxon>
        <taxon>Synergistota</taxon>
        <taxon>Synergistia</taxon>
        <taxon>Synergistales</taxon>
        <taxon>Aminobacteriaceae</taxon>
        <taxon>Aminivibrio</taxon>
    </lineage>
</organism>